<evidence type="ECO:0000256" key="5">
    <source>
        <dbReference type="SAM" id="Phobius"/>
    </source>
</evidence>
<organism evidence="6 7">
    <name type="scientific">Povalibacter uvarum</name>
    <dbReference type="NCBI Taxonomy" id="732238"/>
    <lineage>
        <taxon>Bacteria</taxon>
        <taxon>Pseudomonadati</taxon>
        <taxon>Pseudomonadota</taxon>
        <taxon>Gammaproteobacteria</taxon>
        <taxon>Steroidobacterales</taxon>
        <taxon>Steroidobacteraceae</taxon>
        <taxon>Povalibacter</taxon>
    </lineage>
</organism>
<feature type="transmembrane region" description="Helical" evidence="5">
    <location>
        <begin position="217"/>
        <end position="237"/>
    </location>
</feature>
<dbReference type="RefSeq" id="WP_184334751.1">
    <property type="nucleotide sequence ID" value="NZ_JACHHZ010000005.1"/>
</dbReference>
<sequence length="252" mass="26749">MNTTTVVYGLGALILGFVGLVTGDFAMQWQPVPEWVPMRVPLAYLSAAVLLAGAVLTLLPMRASLKAPACLGVFYGLWALLLHLPRALRAPLDVGTWNGVAELTALAMGGIASLALIDAAYSRSAWSTRVFGACLLVFGTAHFVYDDFSATMIPAWLPAPLFWVYLTGCGHLAAGVSLISGVATRLASLLLTGMFACFVLLLHLPRVIAAPTARIEWIMLGISTAMTGAAWIVRCVVSRDPTRIHEGTAQPA</sequence>
<accession>A0A841HT26</accession>
<evidence type="ECO:0000256" key="3">
    <source>
        <dbReference type="ARBA" id="ARBA00022989"/>
    </source>
</evidence>
<feature type="transmembrane region" description="Helical" evidence="5">
    <location>
        <begin position="41"/>
        <end position="59"/>
    </location>
</feature>
<comment type="subcellular location">
    <subcellularLocation>
        <location evidence="1">Membrane</location>
        <topology evidence="1">Multi-pass membrane protein</topology>
    </subcellularLocation>
</comment>
<protein>
    <submittedName>
        <fullName evidence="6">Putative membrane protein YphA (DoxX/SURF4 family)</fullName>
    </submittedName>
</protein>
<keyword evidence="7" id="KW-1185">Reference proteome</keyword>
<feature type="transmembrane region" description="Helical" evidence="5">
    <location>
        <begin position="157"/>
        <end position="179"/>
    </location>
</feature>
<evidence type="ECO:0000256" key="1">
    <source>
        <dbReference type="ARBA" id="ARBA00004141"/>
    </source>
</evidence>
<dbReference type="EMBL" id="JACHHZ010000005">
    <property type="protein sequence ID" value="MBB6095370.1"/>
    <property type="molecule type" value="Genomic_DNA"/>
</dbReference>
<gene>
    <name evidence="6" type="ORF">HNQ60_004260</name>
</gene>
<keyword evidence="4 5" id="KW-0472">Membrane</keyword>
<feature type="transmembrane region" description="Helical" evidence="5">
    <location>
        <begin position="100"/>
        <end position="121"/>
    </location>
</feature>
<feature type="transmembrane region" description="Helical" evidence="5">
    <location>
        <begin position="128"/>
        <end position="145"/>
    </location>
</feature>
<dbReference type="Pfam" id="PF07681">
    <property type="entry name" value="DoxX"/>
    <property type="match status" value="1"/>
</dbReference>
<keyword evidence="3 5" id="KW-1133">Transmembrane helix</keyword>
<proteinExistence type="predicted"/>
<comment type="caution">
    <text evidence="6">The sequence shown here is derived from an EMBL/GenBank/DDBJ whole genome shotgun (WGS) entry which is preliminary data.</text>
</comment>
<feature type="transmembrane region" description="Helical" evidence="5">
    <location>
        <begin position="71"/>
        <end position="88"/>
    </location>
</feature>
<dbReference type="GO" id="GO:0016020">
    <property type="term" value="C:membrane"/>
    <property type="evidence" value="ECO:0007669"/>
    <property type="project" value="UniProtKB-SubCell"/>
</dbReference>
<feature type="transmembrane region" description="Helical" evidence="5">
    <location>
        <begin position="7"/>
        <end position="29"/>
    </location>
</feature>
<reference evidence="6 7" key="1">
    <citation type="submission" date="2020-08" db="EMBL/GenBank/DDBJ databases">
        <title>Genomic Encyclopedia of Type Strains, Phase IV (KMG-IV): sequencing the most valuable type-strain genomes for metagenomic binning, comparative biology and taxonomic classification.</title>
        <authorList>
            <person name="Goeker M."/>
        </authorList>
    </citation>
    <scope>NUCLEOTIDE SEQUENCE [LARGE SCALE GENOMIC DNA]</scope>
    <source>
        <strain evidence="6 7">DSM 26723</strain>
    </source>
</reference>
<dbReference type="Proteomes" id="UP000588068">
    <property type="component" value="Unassembled WGS sequence"/>
</dbReference>
<evidence type="ECO:0000313" key="6">
    <source>
        <dbReference type="EMBL" id="MBB6095370.1"/>
    </source>
</evidence>
<evidence type="ECO:0000256" key="2">
    <source>
        <dbReference type="ARBA" id="ARBA00022692"/>
    </source>
</evidence>
<dbReference type="AlphaFoldDB" id="A0A841HT26"/>
<evidence type="ECO:0000256" key="4">
    <source>
        <dbReference type="ARBA" id="ARBA00023136"/>
    </source>
</evidence>
<evidence type="ECO:0000313" key="7">
    <source>
        <dbReference type="Proteomes" id="UP000588068"/>
    </source>
</evidence>
<name>A0A841HT26_9GAMM</name>
<keyword evidence="2 5" id="KW-0812">Transmembrane</keyword>
<feature type="transmembrane region" description="Helical" evidence="5">
    <location>
        <begin position="186"/>
        <end position="205"/>
    </location>
</feature>
<dbReference type="InterPro" id="IPR032808">
    <property type="entry name" value="DoxX"/>
</dbReference>